<reference evidence="1 2" key="1">
    <citation type="journal article" date="2015" name="Genome Announc.">
        <title>Expanding the biotechnology potential of lactobacilli through comparative genomics of 213 strains and associated genera.</title>
        <authorList>
            <person name="Sun Z."/>
            <person name="Harris H.M."/>
            <person name="McCann A."/>
            <person name="Guo C."/>
            <person name="Argimon S."/>
            <person name="Zhang W."/>
            <person name="Yang X."/>
            <person name="Jeffery I.B."/>
            <person name="Cooney J.C."/>
            <person name="Kagawa T.F."/>
            <person name="Liu W."/>
            <person name="Song Y."/>
            <person name="Salvetti E."/>
            <person name="Wrobel A."/>
            <person name="Rasinkangas P."/>
            <person name="Parkhill J."/>
            <person name="Rea M.C."/>
            <person name="O'Sullivan O."/>
            <person name="Ritari J."/>
            <person name="Douillard F.P."/>
            <person name="Paul Ross R."/>
            <person name="Yang R."/>
            <person name="Briner A.E."/>
            <person name="Felis G.E."/>
            <person name="de Vos W.M."/>
            <person name="Barrangou R."/>
            <person name="Klaenhammer T.R."/>
            <person name="Caufield P.W."/>
            <person name="Cui Y."/>
            <person name="Zhang H."/>
            <person name="O'Toole P.W."/>
        </authorList>
    </citation>
    <scope>NUCLEOTIDE SEQUENCE [LARGE SCALE GENOMIC DNA]</scope>
    <source>
        <strain evidence="1 2">DSM 16381</strain>
    </source>
</reference>
<evidence type="ECO:0000313" key="2">
    <source>
        <dbReference type="Proteomes" id="UP000051580"/>
    </source>
</evidence>
<accession>A0A0R1UV14</accession>
<dbReference type="AlphaFoldDB" id="A0A0R1UV14"/>
<keyword evidence="2" id="KW-1185">Reference proteome</keyword>
<organism evidence="1 2">
    <name type="scientific">Levilactobacillus hammesii DSM 16381</name>
    <dbReference type="NCBI Taxonomy" id="1423753"/>
    <lineage>
        <taxon>Bacteria</taxon>
        <taxon>Bacillati</taxon>
        <taxon>Bacillota</taxon>
        <taxon>Bacilli</taxon>
        <taxon>Lactobacillales</taxon>
        <taxon>Lactobacillaceae</taxon>
        <taxon>Levilactobacillus</taxon>
    </lineage>
</organism>
<proteinExistence type="predicted"/>
<gene>
    <name evidence="1" type="ORF">FD28_GL002276</name>
</gene>
<name>A0A0R1UV14_9LACO</name>
<protein>
    <submittedName>
        <fullName evidence="1">Uncharacterized protein</fullName>
    </submittedName>
</protein>
<sequence>MKALNVFYLVNKIGRVTEFNNDWLILIPVKNAVRTLINGLFLVAVHDDRGEMKSFSTLLNY</sequence>
<evidence type="ECO:0000313" key="1">
    <source>
        <dbReference type="EMBL" id="KRL95315.1"/>
    </source>
</evidence>
<comment type="caution">
    <text evidence="1">The sequence shown here is derived from an EMBL/GenBank/DDBJ whole genome shotgun (WGS) entry which is preliminary data.</text>
</comment>
<dbReference type="Proteomes" id="UP000051580">
    <property type="component" value="Unassembled WGS sequence"/>
</dbReference>
<dbReference type="STRING" id="1423753.FD28_GL002276"/>
<dbReference type="PATRIC" id="fig|1423753.3.peg.2391"/>
<dbReference type="EMBL" id="AZFS01000046">
    <property type="protein sequence ID" value="KRL95315.1"/>
    <property type="molecule type" value="Genomic_DNA"/>
</dbReference>